<dbReference type="Pfam" id="PF13783">
    <property type="entry name" value="DUF4177"/>
    <property type="match status" value="1"/>
</dbReference>
<dbReference type="RefSeq" id="WP_036578625.1">
    <property type="nucleotide sequence ID" value="NZ_SRHY01000065.1"/>
</dbReference>
<dbReference type="Proteomes" id="UP000298484">
    <property type="component" value="Unassembled WGS sequence"/>
</dbReference>
<keyword evidence="2" id="KW-1185">Reference proteome</keyword>
<evidence type="ECO:0000313" key="2">
    <source>
        <dbReference type="Proteomes" id="UP000298484"/>
    </source>
</evidence>
<protein>
    <submittedName>
        <fullName evidence="1">DUF4177 domain-containing protein</fullName>
    </submittedName>
</protein>
<accession>A0A4Y9A6G5</accession>
<proteinExistence type="predicted"/>
<dbReference type="InterPro" id="IPR025234">
    <property type="entry name" value="YjzH-like"/>
</dbReference>
<gene>
    <name evidence="1" type="ORF">E4U82_18735</name>
</gene>
<organism evidence="1 2">
    <name type="scientific">Lentibacillus salicampi</name>
    <dbReference type="NCBI Taxonomy" id="175306"/>
    <lineage>
        <taxon>Bacteria</taxon>
        <taxon>Bacillati</taxon>
        <taxon>Bacillota</taxon>
        <taxon>Bacilli</taxon>
        <taxon>Bacillales</taxon>
        <taxon>Bacillaceae</taxon>
        <taxon>Lentibacillus</taxon>
    </lineage>
</organism>
<dbReference type="EMBL" id="SRHY01000065">
    <property type="protein sequence ID" value="TFJ91246.1"/>
    <property type="molecule type" value="Genomic_DNA"/>
</dbReference>
<evidence type="ECO:0000313" key="1">
    <source>
        <dbReference type="EMBL" id="TFJ91246.1"/>
    </source>
</evidence>
<dbReference type="OrthoDB" id="1739894at2"/>
<dbReference type="AlphaFoldDB" id="A0A4Y9A6G5"/>
<reference evidence="1 2" key="1">
    <citation type="submission" date="2019-03" db="EMBL/GenBank/DDBJ databases">
        <title>Genome sequence of Lentibacillus salicampi ATCC BAA-719.</title>
        <authorList>
            <person name="Maclea K.S."/>
            <person name="Simoes Junior M."/>
        </authorList>
    </citation>
    <scope>NUCLEOTIDE SEQUENCE [LARGE SCALE GENOMIC DNA]</scope>
    <source>
        <strain evidence="1 2">ATCC BAA-719</strain>
    </source>
</reference>
<comment type="caution">
    <text evidence="1">The sequence shown here is derived from an EMBL/GenBank/DDBJ whole genome shotgun (WGS) entry which is preliminary data.</text>
</comment>
<sequence length="60" mass="7083">MYEYEFVNIENDWHGKPKENEEDIIKTYAKDGWRLHSIIPLSTTTGGTTNLKLIFEKETH</sequence>
<name>A0A4Y9A6G5_9BACI</name>